<gene>
    <name evidence="2" type="ORF">BS639_13495</name>
    <name evidence="1" type="ORF">ITX54_22655</name>
</gene>
<dbReference type="SUPFAM" id="SSF142906">
    <property type="entry name" value="YjbR-like"/>
    <property type="match status" value="1"/>
</dbReference>
<accession>A0AA40X6X0</accession>
<dbReference type="PANTHER" id="PTHR35145">
    <property type="entry name" value="CYTOPLASMIC PROTEIN-RELATED"/>
    <property type="match status" value="1"/>
</dbReference>
<dbReference type="InterPro" id="IPR007351">
    <property type="entry name" value="YjbR"/>
</dbReference>
<organism evidence="1 4">
    <name type="scientific">Rouxiella silvae</name>
    <dbReference type="NCBI Taxonomy" id="1646373"/>
    <lineage>
        <taxon>Bacteria</taxon>
        <taxon>Pseudomonadati</taxon>
        <taxon>Pseudomonadota</taxon>
        <taxon>Gammaproteobacteria</taxon>
        <taxon>Enterobacterales</taxon>
        <taxon>Yersiniaceae</taxon>
        <taxon>Rouxiella</taxon>
    </lineage>
</organism>
<dbReference type="EMBL" id="MRWD01000030">
    <property type="protein sequence ID" value="ORJ20753.1"/>
    <property type="molecule type" value="Genomic_DNA"/>
</dbReference>
<dbReference type="InterPro" id="IPR058532">
    <property type="entry name" value="YjbR/MT2646/Rv2570-like"/>
</dbReference>
<dbReference type="AlphaFoldDB" id="A0AA40X6X0"/>
<comment type="caution">
    <text evidence="1">The sequence shown here is derived from an EMBL/GenBank/DDBJ whole genome shotgun (WGS) entry which is preliminary data.</text>
</comment>
<dbReference type="Proteomes" id="UP000192722">
    <property type="component" value="Unassembled WGS sequence"/>
</dbReference>
<dbReference type="Gene3D" id="3.90.1150.30">
    <property type="match status" value="1"/>
</dbReference>
<sequence>MNNAQLLDYCLSKPGTHQSTENQWQASQIKVAGVMFAMLRDIEGHPAISLKVGNKSAENLRHQHPEIVPCDCLNKAHWNSVLLDGNLPDSQFYALIDTAYQQVVSGLPEEKRHHITG</sequence>
<dbReference type="InterPro" id="IPR038056">
    <property type="entry name" value="YjbR-like_sf"/>
</dbReference>
<evidence type="ECO:0000313" key="4">
    <source>
        <dbReference type="Proteomes" id="UP000705283"/>
    </source>
</evidence>
<evidence type="ECO:0000313" key="1">
    <source>
        <dbReference type="EMBL" id="MBF6639469.1"/>
    </source>
</evidence>
<name>A0AA40X6X0_9GAMM</name>
<keyword evidence="3" id="KW-1185">Reference proteome</keyword>
<dbReference type="GO" id="GO:0003677">
    <property type="term" value="F:DNA binding"/>
    <property type="evidence" value="ECO:0007669"/>
    <property type="project" value="UniProtKB-KW"/>
</dbReference>
<reference evidence="2" key="1">
    <citation type="submission" date="2016-12" db="EMBL/GenBank/DDBJ databases">
        <authorList>
            <person name="Le Fleche-Mateos A."/>
        </authorList>
    </citation>
    <scope>NUCLEOTIDE SEQUENCE</scope>
    <source>
        <strain evidence="2">213</strain>
    </source>
</reference>
<reference evidence="2 3" key="2">
    <citation type="journal article" date="2017" name="Int. J. Syst. Evol. Microbiol.">
        <title>Rouxiella badensis sp. nov. and Rouxiella silvae sp. nov. isolated from peat bog soil in Germany and emendation of the genus description.</title>
        <authorList>
            <person name="Le Fleche-Mateos A."/>
            <person name="Kugler J.H."/>
            <person name="Hansen S.H."/>
            <person name="Syldatk C."/>
            <person name="Hausmann R."/>
            <person name="Lomprez F."/>
            <person name="Vandenbogaert M."/>
            <person name="Manuguerra J.C."/>
            <person name="Grimont P.A."/>
        </authorList>
    </citation>
    <scope>NUCLEOTIDE SEQUENCE [LARGE SCALE GENOMIC DNA]</scope>
    <source>
        <strain evidence="2 3">213</strain>
    </source>
</reference>
<dbReference type="PANTHER" id="PTHR35145:SF3">
    <property type="entry name" value="CYTOPLASMIC PROTEIN"/>
    <property type="match status" value="1"/>
</dbReference>
<evidence type="ECO:0000313" key="3">
    <source>
        <dbReference type="Proteomes" id="UP000192722"/>
    </source>
</evidence>
<keyword evidence="1" id="KW-0238">DNA-binding</keyword>
<dbReference type="Proteomes" id="UP000705283">
    <property type="component" value="Unassembled WGS sequence"/>
</dbReference>
<dbReference type="EMBL" id="JADMKS010000011">
    <property type="protein sequence ID" value="MBF6639469.1"/>
    <property type="molecule type" value="Genomic_DNA"/>
</dbReference>
<protein>
    <submittedName>
        <fullName evidence="1">MmcQ/YjbR family DNA-binding protein</fullName>
    </submittedName>
</protein>
<evidence type="ECO:0000313" key="2">
    <source>
        <dbReference type="EMBL" id="ORJ20753.1"/>
    </source>
</evidence>
<proteinExistence type="predicted"/>
<reference evidence="1" key="3">
    <citation type="submission" date="2020-11" db="EMBL/GenBank/DDBJ databases">
        <authorList>
            <person name="Lee S.D."/>
        </authorList>
    </citation>
    <scope>NUCLEOTIDE SEQUENCE</scope>
    <source>
        <strain evidence="1">SAP-2</strain>
    </source>
</reference>
<dbReference type="RefSeq" id="WP_055774175.1">
    <property type="nucleotide sequence ID" value="NZ_CBCSCF010000007.1"/>
</dbReference>
<dbReference type="Pfam" id="PF04237">
    <property type="entry name" value="YjbR"/>
    <property type="match status" value="1"/>
</dbReference>
<reference evidence="1" key="4">
    <citation type="submission" date="2022-09" db="EMBL/GenBank/DDBJ databases">
        <title>Rouxiella aceris sp. nov., isolated from tree sap and emended description of the genus Rhouxiella.</title>
        <authorList>
            <person name="Kim I.S."/>
        </authorList>
    </citation>
    <scope>NUCLEOTIDE SEQUENCE</scope>
    <source>
        <strain evidence="1">SAP-2</strain>
    </source>
</reference>